<dbReference type="InterPro" id="IPR008984">
    <property type="entry name" value="SMAD_FHA_dom_sf"/>
</dbReference>
<keyword evidence="3 7" id="KW-0812">Transmembrane</keyword>
<dbReference type="EMBL" id="BAAAOB010000001">
    <property type="protein sequence ID" value="GAA1776301.1"/>
    <property type="molecule type" value="Genomic_DNA"/>
</dbReference>
<evidence type="ECO:0000256" key="3">
    <source>
        <dbReference type="ARBA" id="ARBA00022692"/>
    </source>
</evidence>
<dbReference type="SUPFAM" id="SSF49879">
    <property type="entry name" value="SMAD/FHA domain"/>
    <property type="match status" value="1"/>
</dbReference>
<dbReference type="Gene3D" id="2.60.200.20">
    <property type="match status" value="1"/>
</dbReference>
<dbReference type="InterPro" id="IPR000253">
    <property type="entry name" value="FHA_dom"/>
</dbReference>
<evidence type="ECO:0000259" key="8">
    <source>
        <dbReference type="PROSITE" id="PS50006"/>
    </source>
</evidence>
<evidence type="ECO:0000256" key="4">
    <source>
        <dbReference type="ARBA" id="ARBA00022989"/>
    </source>
</evidence>
<organism evidence="9 10">
    <name type="scientific">Leucobacter iarius</name>
    <dbReference type="NCBI Taxonomy" id="333963"/>
    <lineage>
        <taxon>Bacteria</taxon>
        <taxon>Bacillati</taxon>
        <taxon>Actinomycetota</taxon>
        <taxon>Actinomycetes</taxon>
        <taxon>Micrococcales</taxon>
        <taxon>Microbacteriaceae</taxon>
        <taxon>Leucobacter</taxon>
    </lineage>
</organism>
<dbReference type="Pfam" id="PF00498">
    <property type="entry name" value="FHA"/>
    <property type="match status" value="1"/>
</dbReference>
<evidence type="ECO:0000256" key="2">
    <source>
        <dbReference type="ARBA" id="ARBA00022553"/>
    </source>
</evidence>
<evidence type="ECO:0000313" key="9">
    <source>
        <dbReference type="EMBL" id="GAA1776301.1"/>
    </source>
</evidence>
<accession>A0ABN2L807</accession>
<gene>
    <name evidence="9" type="ORF">GCM10009768_00980</name>
</gene>
<comment type="subcellular location">
    <subcellularLocation>
        <location evidence="1">Membrane</location>
        <topology evidence="1">Multi-pass membrane protein</topology>
    </subcellularLocation>
</comment>
<keyword evidence="10" id="KW-1185">Reference proteome</keyword>
<sequence length="423" mass="43172">MSDYTPNPAGPRRRSNPVQAPVSQTAQQTQRTRQRLAREAGRDGAAPRGSRPDPSARLSNALARSRAWARPASTGARVAAFSIDAAVTLVIAAVVGGLTRSAVLGVLVLLEVAVIQLVLEARTGATLGNLLLRQRTARDDAPFSPGVGRNLVRGLITGAASLVALIGGWIVVATSAADPTRMGRSWADRAGRTLVVRVPSEAEREAWSRNAEVWAQSAPVAEAAVPAAGARPPQPVAAAPVAPAVPSAPIAPFVPAQPAPLVAPHGGAAAIPAPAPAPAPSSAPAAAALPAGVVAVDAPIAPAPPKPQIGEMLVLSFDSGQRVRLRIPAAANLGRRPDPIDADDQLVAVADQDGSVSKTHLRLEYRGDSVWVTDLGSTNGSEIVDDTGVGSALAPGARVRLEEGASVRIGMRSFTVGVVTGEL</sequence>
<feature type="region of interest" description="Disordered" evidence="6">
    <location>
        <begin position="1"/>
        <end position="57"/>
    </location>
</feature>
<dbReference type="PROSITE" id="PS50006">
    <property type="entry name" value="FHA_DOMAIN"/>
    <property type="match status" value="1"/>
</dbReference>
<evidence type="ECO:0000256" key="6">
    <source>
        <dbReference type="SAM" id="MobiDB-lite"/>
    </source>
</evidence>
<keyword evidence="4 7" id="KW-1133">Transmembrane helix</keyword>
<feature type="domain" description="FHA" evidence="8">
    <location>
        <begin position="331"/>
        <end position="383"/>
    </location>
</feature>
<dbReference type="RefSeq" id="WP_344027892.1">
    <property type="nucleotide sequence ID" value="NZ_BAAAOB010000001.1"/>
</dbReference>
<keyword evidence="5 7" id="KW-0472">Membrane</keyword>
<feature type="transmembrane region" description="Helical" evidence="7">
    <location>
        <begin position="101"/>
        <end position="119"/>
    </location>
</feature>
<feature type="transmembrane region" description="Helical" evidence="7">
    <location>
        <begin position="151"/>
        <end position="172"/>
    </location>
</feature>
<evidence type="ECO:0000313" key="10">
    <source>
        <dbReference type="Proteomes" id="UP001500851"/>
    </source>
</evidence>
<name>A0ABN2L807_9MICO</name>
<dbReference type="InterPro" id="IPR010432">
    <property type="entry name" value="RDD"/>
</dbReference>
<evidence type="ECO:0000256" key="5">
    <source>
        <dbReference type="ARBA" id="ARBA00023136"/>
    </source>
</evidence>
<dbReference type="Proteomes" id="UP001500851">
    <property type="component" value="Unassembled WGS sequence"/>
</dbReference>
<evidence type="ECO:0000256" key="7">
    <source>
        <dbReference type="SAM" id="Phobius"/>
    </source>
</evidence>
<feature type="transmembrane region" description="Helical" evidence="7">
    <location>
        <begin position="74"/>
        <end position="95"/>
    </location>
</feature>
<dbReference type="Pfam" id="PF06271">
    <property type="entry name" value="RDD"/>
    <property type="match status" value="1"/>
</dbReference>
<reference evidence="9 10" key="1">
    <citation type="journal article" date="2019" name="Int. J. Syst. Evol. Microbiol.">
        <title>The Global Catalogue of Microorganisms (GCM) 10K type strain sequencing project: providing services to taxonomists for standard genome sequencing and annotation.</title>
        <authorList>
            <consortium name="The Broad Institute Genomics Platform"/>
            <consortium name="The Broad Institute Genome Sequencing Center for Infectious Disease"/>
            <person name="Wu L."/>
            <person name="Ma J."/>
        </authorList>
    </citation>
    <scope>NUCLEOTIDE SEQUENCE [LARGE SCALE GENOMIC DNA]</scope>
    <source>
        <strain evidence="9 10">JCM 14736</strain>
    </source>
</reference>
<protein>
    <recommendedName>
        <fullName evidence="8">FHA domain-containing protein</fullName>
    </recommendedName>
</protein>
<proteinExistence type="predicted"/>
<evidence type="ECO:0000256" key="1">
    <source>
        <dbReference type="ARBA" id="ARBA00004141"/>
    </source>
</evidence>
<comment type="caution">
    <text evidence="9">The sequence shown here is derived from an EMBL/GenBank/DDBJ whole genome shotgun (WGS) entry which is preliminary data.</text>
</comment>
<dbReference type="CDD" id="cd00060">
    <property type="entry name" value="FHA"/>
    <property type="match status" value="1"/>
</dbReference>
<keyword evidence="2" id="KW-0597">Phosphoprotein</keyword>